<dbReference type="PROSITE" id="PS51318">
    <property type="entry name" value="TAT"/>
    <property type="match status" value="1"/>
</dbReference>
<dbReference type="Proteomes" id="UP001597034">
    <property type="component" value="Unassembled WGS sequence"/>
</dbReference>
<accession>A0ABD6DIC2</accession>
<dbReference type="PROSITE" id="PS51257">
    <property type="entry name" value="PROKAR_LIPOPROTEIN"/>
    <property type="match status" value="1"/>
</dbReference>
<keyword evidence="2" id="KW-1185">Reference proteome</keyword>
<protein>
    <submittedName>
        <fullName evidence="1">Carboxypeptidase-like regulatory domain-containing protein</fullName>
    </submittedName>
</protein>
<comment type="caution">
    <text evidence="1">The sequence shown here is derived from an EMBL/GenBank/DDBJ whole genome shotgun (WGS) entry which is preliminary data.</text>
</comment>
<dbReference type="AlphaFoldDB" id="A0ABD6DIC2"/>
<reference evidence="1 2" key="1">
    <citation type="journal article" date="2019" name="Int. J. Syst. Evol. Microbiol.">
        <title>The Global Catalogue of Microorganisms (GCM) 10K type strain sequencing project: providing services to taxonomists for standard genome sequencing and annotation.</title>
        <authorList>
            <consortium name="The Broad Institute Genomics Platform"/>
            <consortium name="The Broad Institute Genome Sequencing Center for Infectious Disease"/>
            <person name="Wu L."/>
            <person name="Ma J."/>
        </authorList>
    </citation>
    <scope>NUCLEOTIDE SEQUENCE [LARGE SCALE GENOMIC DNA]</scope>
    <source>
        <strain evidence="1 2">CGMCC 1.10390</strain>
    </source>
</reference>
<dbReference type="RefSeq" id="WP_256398421.1">
    <property type="nucleotide sequence ID" value="NZ_JANHJR010000001.1"/>
</dbReference>
<proteinExistence type="predicted"/>
<dbReference type="EMBL" id="JBHUDO010000002">
    <property type="protein sequence ID" value="MFD1646054.1"/>
    <property type="molecule type" value="Genomic_DNA"/>
</dbReference>
<gene>
    <name evidence="1" type="ORF">ACFSBL_10210</name>
</gene>
<evidence type="ECO:0000313" key="2">
    <source>
        <dbReference type="Proteomes" id="UP001597034"/>
    </source>
</evidence>
<name>A0ABD6DIC2_9EURY</name>
<organism evidence="1 2">
    <name type="scientific">Haloarchaeobius litoreus</name>
    <dbReference type="NCBI Taxonomy" id="755306"/>
    <lineage>
        <taxon>Archaea</taxon>
        <taxon>Methanobacteriati</taxon>
        <taxon>Methanobacteriota</taxon>
        <taxon>Stenosarchaea group</taxon>
        <taxon>Halobacteria</taxon>
        <taxon>Halobacteriales</taxon>
        <taxon>Halorubellaceae</taxon>
        <taxon>Haloarchaeobius</taxon>
    </lineage>
</organism>
<dbReference type="InterPro" id="IPR006311">
    <property type="entry name" value="TAT_signal"/>
</dbReference>
<sequence length="288" mass="30585">MTPSRRALLASSAGLVGTVFAGCLGGSDDGTANNSTSPGSVSVPDDSPVAGVEVTATDVVVSLEPDSNVSQLNLIAPDGTAFARRTVTAGTTTVRIPILDPGVRRIQDRYQPGEHEVVVVTNGETHRIPVALEPDLRLTDARATIDEETTEATGHITVEVTNDGSGPSWVHHIVYADAPYPDANESLFEPTSLPQLEAPQNPEDVIIAPGESKSYVGFRRPLQFPDPPNQDCSYGPIEFQVIGGTAYGPNFRGNLSVTTSGEPIGVWNRHICSEATVELETVQEEEED</sequence>
<evidence type="ECO:0000313" key="1">
    <source>
        <dbReference type="EMBL" id="MFD1646054.1"/>
    </source>
</evidence>